<dbReference type="AlphaFoldDB" id="A0AAP0QTB2"/>
<organism evidence="1 2">
    <name type="scientific">Citrus x changshan-huyou</name>
    <dbReference type="NCBI Taxonomy" id="2935761"/>
    <lineage>
        <taxon>Eukaryota</taxon>
        <taxon>Viridiplantae</taxon>
        <taxon>Streptophyta</taxon>
        <taxon>Embryophyta</taxon>
        <taxon>Tracheophyta</taxon>
        <taxon>Spermatophyta</taxon>
        <taxon>Magnoliopsida</taxon>
        <taxon>eudicotyledons</taxon>
        <taxon>Gunneridae</taxon>
        <taxon>Pentapetalae</taxon>
        <taxon>rosids</taxon>
        <taxon>malvids</taxon>
        <taxon>Sapindales</taxon>
        <taxon>Rutaceae</taxon>
        <taxon>Aurantioideae</taxon>
        <taxon>Citrus</taxon>
    </lineage>
</organism>
<keyword evidence="2" id="KW-1185">Reference proteome</keyword>
<name>A0AAP0QTB2_9ROSI</name>
<gene>
    <name evidence="1" type="ORF">WN944_006218</name>
</gene>
<dbReference type="Proteomes" id="UP001428341">
    <property type="component" value="Unassembled WGS sequence"/>
</dbReference>
<proteinExistence type="predicted"/>
<evidence type="ECO:0000313" key="1">
    <source>
        <dbReference type="EMBL" id="KAK9214230.1"/>
    </source>
</evidence>
<evidence type="ECO:0000313" key="2">
    <source>
        <dbReference type="Proteomes" id="UP001428341"/>
    </source>
</evidence>
<comment type="caution">
    <text evidence="1">The sequence shown here is derived from an EMBL/GenBank/DDBJ whole genome shotgun (WGS) entry which is preliminary data.</text>
</comment>
<protein>
    <submittedName>
        <fullName evidence="1">Uncharacterized protein</fullName>
    </submittedName>
</protein>
<accession>A0AAP0QTB2</accession>
<dbReference type="EMBL" id="JBCGBO010000003">
    <property type="protein sequence ID" value="KAK9214230.1"/>
    <property type="molecule type" value="Genomic_DNA"/>
</dbReference>
<reference evidence="1 2" key="1">
    <citation type="submission" date="2024-05" db="EMBL/GenBank/DDBJ databases">
        <title>Haplotype-resolved chromosome-level genome assembly of Huyou (Citrus changshanensis).</title>
        <authorList>
            <person name="Miao C."/>
            <person name="Chen W."/>
            <person name="Wu Y."/>
            <person name="Wang L."/>
            <person name="Zhao S."/>
            <person name="Grierson D."/>
            <person name="Xu C."/>
            <person name="Chen K."/>
        </authorList>
    </citation>
    <scope>NUCLEOTIDE SEQUENCE [LARGE SCALE GENOMIC DNA]</scope>
    <source>
        <strain evidence="1">01-14</strain>
        <tissue evidence="1">Leaf</tissue>
    </source>
</reference>
<sequence length="124" mass="14198">MKEVIIEAMKRKRPYSCGAFESSSKDTTLMKKVEGVDDGYPYRHCSQRQEKMTDKTTSRVFLVRAKIDSEIQENVGSGSVPMQGFQVKVLEKEIDDNYNAGLKLSYKCIMAVLKKQHPKLKMDE</sequence>